<feature type="compositionally biased region" description="Low complexity" evidence="21">
    <location>
        <begin position="119"/>
        <end position="130"/>
    </location>
</feature>
<evidence type="ECO:0000259" key="22">
    <source>
        <dbReference type="PROSITE" id="PS50238"/>
    </source>
</evidence>
<feature type="region of interest" description="Disordered" evidence="21">
    <location>
        <begin position="109"/>
        <end position="130"/>
    </location>
</feature>
<evidence type="ECO:0000256" key="7">
    <source>
        <dbReference type="ARBA" id="ARBA00022490"/>
    </source>
</evidence>
<evidence type="ECO:0000313" key="25">
    <source>
        <dbReference type="RefSeq" id="XP_053533719.1"/>
    </source>
</evidence>
<dbReference type="InterPro" id="IPR023393">
    <property type="entry name" value="START-like_dom_sf"/>
</dbReference>
<dbReference type="GO" id="GO:0005925">
    <property type="term" value="C:focal adhesion"/>
    <property type="evidence" value="ECO:0007669"/>
    <property type="project" value="UniProtKB-SubCell"/>
</dbReference>
<comment type="subunit">
    <text evidence="18">Homodimer. Interacts with TAX1BP1.</text>
</comment>
<evidence type="ECO:0000256" key="8">
    <source>
        <dbReference type="ARBA" id="ARBA00022553"/>
    </source>
</evidence>
<feature type="compositionally biased region" description="Acidic residues" evidence="21">
    <location>
        <begin position="1035"/>
        <end position="1051"/>
    </location>
</feature>
<evidence type="ECO:0000256" key="19">
    <source>
        <dbReference type="ARBA" id="ARBA00067490"/>
    </source>
</evidence>
<dbReference type="GeneID" id="108260775"/>
<dbReference type="SUPFAM" id="SSF47769">
    <property type="entry name" value="SAM/Pointed domain"/>
    <property type="match status" value="1"/>
</dbReference>
<dbReference type="GO" id="GO:0045121">
    <property type="term" value="C:membrane raft"/>
    <property type="evidence" value="ECO:0007669"/>
    <property type="project" value="TreeGrafter"/>
</dbReference>
<feature type="region of interest" description="Disordered" evidence="21">
    <location>
        <begin position="758"/>
        <end position="777"/>
    </location>
</feature>
<dbReference type="RefSeq" id="XP_053533719.1">
    <property type="nucleotide sequence ID" value="XM_053677744.1"/>
</dbReference>
<dbReference type="InterPro" id="IPR000198">
    <property type="entry name" value="RhoGAP_dom"/>
</dbReference>
<feature type="compositionally biased region" description="Polar residues" evidence="21">
    <location>
        <begin position="730"/>
        <end position="744"/>
    </location>
</feature>
<gene>
    <name evidence="25" type="primary">dlc1</name>
</gene>
<dbReference type="GO" id="GO:0035023">
    <property type="term" value="P:regulation of Rho protein signal transduction"/>
    <property type="evidence" value="ECO:0007669"/>
    <property type="project" value="TreeGrafter"/>
</dbReference>
<keyword evidence="9" id="KW-0551">Lipid droplet</keyword>
<feature type="compositionally biased region" description="Basic and acidic residues" evidence="21">
    <location>
        <begin position="457"/>
        <end position="467"/>
    </location>
</feature>
<dbReference type="SUPFAM" id="SSF48350">
    <property type="entry name" value="GTPase activation domain, GAP"/>
    <property type="match status" value="1"/>
</dbReference>
<dbReference type="Gene3D" id="3.30.530.20">
    <property type="match status" value="1"/>
</dbReference>
<evidence type="ECO:0000256" key="15">
    <source>
        <dbReference type="ARBA" id="ARBA00030675"/>
    </source>
</evidence>
<evidence type="ECO:0000256" key="16">
    <source>
        <dbReference type="ARBA" id="ARBA00032733"/>
    </source>
</evidence>
<dbReference type="SUPFAM" id="SSF55961">
    <property type="entry name" value="Bet v1-like"/>
    <property type="match status" value="1"/>
</dbReference>
<dbReference type="Pfam" id="PF00620">
    <property type="entry name" value="RhoGAP"/>
    <property type="match status" value="1"/>
</dbReference>
<feature type="domain" description="Rho-GAP" evidence="22">
    <location>
        <begin position="1229"/>
        <end position="1438"/>
    </location>
</feature>
<evidence type="ECO:0000313" key="24">
    <source>
        <dbReference type="Proteomes" id="UP000221080"/>
    </source>
</evidence>
<keyword evidence="6" id="KW-0343">GTPase activation</keyword>
<protein>
    <recommendedName>
        <fullName evidence="5">Rho GTPase-activating protein 7</fullName>
    </recommendedName>
    <alternativeName>
        <fullName evidence="15">Rho-type GTPase-activating protein 7</fullName>
    </alternativeName>
    <alternativeName>
        <fullName evidence="16">START domain-containing protein 12</fullName>
    </alternativeName>
    <alternativeName>
        <fullName evidence="20">START domain-containing protein 13</fullName>
    </alternativeName>
    <alternativeName>
        <fullName evidence="14">StAR-related lipid transfer protein 12</fullName>
    </alternativeName>
    <alternativeName>
        <fullName evidence="19">StAR-related lipid transfer protein 13</fullName>
    </alternativeName>
</protein>
<dbReference type="FunFam" id="1.10.555.10:FF:000007">
    <property type="entry name" value="rho GTPase-activating protein 7 isoform X2"/>
    <property type="match status" value="1"/>
</dbReference>
<dbReference type="Proteomes" id="UP000221080">
    <property type="component" value="Chromosome 29"/>
</dbReference>
<evidence type="ECO:0000256" key="9">
    <source>
        <dbReference type="ARBA" id="ARBA00022677"/>
    </source>
</evidence>
<keyword evidence="10" id="KW-0965">Cell junction</keyword>
<feature type="region of interest" description="Disordered" evidence="21">
    <location>
        <begin position="940"/>
        <end position="971"/>
    </location>
</feature>
<evidence type="ECO:0000256" key="5">
    <source>
        <dbReference type="ARBA" id="ARBA00014465"/>
    </source>
</evidence>
<dbReference type="InterPro" id="IPR013761">
    <property type="entry name" value="SAM/pointed_sf"/>
</dbReference>
<reference evidence="24" key="1">
    <citation type="journal article" date="2016" name="Nat. Commun.">
        <title>The channel catfish genome sequence provides insights into the evolution of scale formation in teleosts.</title>
        <authorList>
            <person name="Liu Z."/>
            <person name="Liu S."/>
            <person name="Yao J."/>
            <person name="Bao L."/>
            <person name="Zhang J."/>
            <person name="Li Y."/>
            <person name="Jiang C."/>
            <person name="Sun L."/>
            <person name="Wang R."/>
            <person name="Zhang Y."/>
            <person name="Zhou T."/>
            <person name="Zeng Q."/>
            <person name="Fu Q."/>
            <person name="Gao S."/>
            <person name="Li N."/>
            <person name="Koren S."/>
            <person name="Jiang Y."/>
            <person name="Zimin A."/>
            <person name="Xu P."/>
            <person name="Phillippy A.M."/>
            <person name="Geng X."/>
            <person name="Song L."/>
            <person name="Sun F."/>
            <person name="Li C."/>
            <person name="Wang X."/>
            <person name="Chen A."/>
            <person name="Jin Y."/>
            <person name="Yuan Z."/>
            <person name="Yang Y."/>
            <person name="Tan S."/>
            <person name="Peatman E."/>
            <person name="Lu J."/>
            <person name="Qin Z."/>
            <person name="Dunham R."/>
            <person name="Li Z."/>
            <person name="Sonstegard T."/>
            <person name="Feng J."/>
            <person name="Danzmann R.G."/>
            <person name="Schroeder S."/>
            <person name="Scheffler B."/>
            <person name="Duke M.V."/>
            <person name="Ballard L."/>
            <person name="Kucuktas H."/>
            <person name="Kaltenboeck L."/>
            <person name="Liu H."/>
            <person name="Armbruster J."/>
            <person name="Xie Y."/>
            <person name="Kirby M.L."/>
            <person name="Tian Y."/>
            <person name="Flanagan M.E."/>
            <person name="Mu W."/>
            <person name="Waldbieser G.C."/>
        </authorList>
    </citation>
    <scope>NUCLEOTIDE SEQUENCE [LARGE SCALE GENOMIC DNA]</scope>
    <source>
        <strain evidence="24">SDA103</strain>
    </source>
</reference>
<dbReference type="OrthoDB" id="10003330at2759"/>
<evidence type="ECO:0000256" key="2">
    <source>
        <dbReference type="ARBA" id="ARBA00004346"/>
    </source>
</evidence>
<keyword evidence="24" id="KW-1185">Reference proteome</keyword>
<dbReference type="PROSITE" id="PS50848">
    <property type="entry name" value="START"/>
    <property type="match status" value="1"/>
</dbReference>
<dbReference type="KEGG" id="ipu:108260775"/>
<dbReference type="GO" id="GO:0030036">
    <property type="term" value="P:actin cytoskeleton organization"/>
    <property type="evidence" value="ECO:0007669"/>
    <property type="project" value="TreeGrafter"/>
</dbReference>
<feature type="region of interest" description="Disordered" evidence="21">
    <location>
        <begin position="992"/>
        <end position="1052"/>
    </location>
</feature>
<evidence type="ECO:0000256" key="17">
    <source>
        <dbReference type="ARBA" id="ARBA00046839"/>
    </source>
</evidence>
<name>A0A9F7TI12_ICTPU</name>
<feature type="compositionally biased region" description="Low complexity" evidence="21">
    <location>
        <begin position="1089"/>
        <end position="1100"/>
    </location>
</feature>
<feature type="region of interest" description="Disordered" evidence="21">
    <location>
        <begin position="788"/>
        <end position="832"/>
    </location>
</feature>
<dbReference type="PANTHER" id="PTHR12659:SF2">
    <property type="entry name" value="RHO GTPASE-ACTIVATING PROTEIN 7"/>
    <property type="match status" value="1"/>
</dbReference>
<dbReference type="CDD" id="cd04375">
    <property type="entry name" value="RhoGAP_DLC1"/>
    <property type="match status" value="1"/>
</dbReference>
<keyword evidence="12" id="KW-0496">Mitochondrion</keyword>
<dbReference type="PROSITE" id="PS50238">
    <property type="entry name" value="RHOGAP"/>
    <property type="match status" value="1"/>
</dbReference>
<keyword evidence="11" id="KW-0007">Acetylation</keyword>
<feature type="compositionally biased region" description="Acidic residues" evidence="21">
    <location>
        <begin position="1074"/>
        <end position="1088"/>
    </location>
</feature>
<feature type="compositionally biased region" description="Basic and acidic residues" evidence="21">
    <location>
        <begin position="441"/>
        <end position="450"/>
    </location>
</feature>
<dbReference type="Pfam" id="PF07647">
    <property type="entry name" value="SAM_2"/>
    <property type="match status" value="1"/>
</dbReference>
<dbReference type="SMART" id="SM00324">
    <property type="entry name" value="RhoGAP"/>
    <property type="match status" value="1"/>
</dbReference>
<keyword evidence="7" id="KW-0963">Cytoplasm</keyword>
<dbReference type="Gene3D" id="1.10.555.10">
    <property type="entry name" value="Rho GTPase activation protein"/>
    <property type="match status" value="1"/>
</dbReference>
<evidence type="ECO:0000256" key="18">
    <source>
        <dbReference type="ARBA" id="ARBA00065039"/>
    </source>
</evidence>
<proteinExistence type="predicted"/>
<comment type="subcellular location">
    <subcellularLocation>
        <location evidence="1">Cell junction</location>
        <location evidence="1">Focal adhesion</location>
    </subcellularLocation>
    <subcellularLocation>
        <location evidence="3">Cytoplasm</location>
    </subcellularLocation>
    <subcellularLocation>
        <location evidence="4">Lipid droplet</location>
    </subcellularLocation>
    <subcellularLocation>
        <location evidence="2">Mitochondrion membrane</location>
        <topology evidence="2">Peripheral membrane protein</topology>
        <orientation evidence="2">Cytoplasmic side</orientation>
    </subcellularLocation>
</comment>
<feature type="region of interest" description="Disordered" evidence="21">
    <location>
        <begin position="869"/>
        <end position="912"/>
    </location>
</feature>
<organism evidence="24 25">
    <name type="scientific">Ictalurus punctatus</name>
    <name type="common">Channel catfish</name>
    <name type="synonym">Silurus punctatus</name>
    <dbReference type="NCBI Taxonomy" id="7998"/>
    <lineage>
        <taxon>Eukaryota</taxon>
        <taxon>Metazoa</taxon>
        <taxon>Chordata</taxon>
        <taxon>Craniata</taxon>
        <taxon>Vertebrata</taxon>
        <taxon>Euteleostomi</taxon>
        <taxon>Actinopterygii</taxon>
        <taxon>Neopterygii</taxon>
        <taxon>Teleostei</taxon>
        <taxon>Ostariophysi</taxon>
        <taxon>Siluriformes</taxon>
        <taxon>Ictaluridae</taxon>
        <taxon>Ictalurus</taxon>
    </lineage>
</organism>
<keyword evidence="8" id="KW-0597">Phosphoprotein</keyword>
<evidence type="ECO:0000256" key="12">
    <source>
        <dbReference type="ARBA" id="ARBA00023128"/>
    </source>
</evidence>
<dbReference type="GO" id="GO:0005811">
    <property type="term" value="C:lipid droplet"/>
    <property type="evidence" value="ECO:0007669"/>
    <property type="project" value="UniProtKB-SubCell"/>
</dbReference>
<evidence type="ECO:0000256" key="11">
    <source>
        <dbReference type="ARBA" id="ARBA00022990"/>
    </source>
</evidence>
<sequence length="1671" mass="185136">MPVALRTRSWEDHVTPHSRKQYSYDDLDLVCCQAGVGGSGSPRGRRQRERCASMPECCRHRPGFENCPGEYMTRRRKTLSGTFKGIGASYEGQNSQTFTKGHAFATTRNATADEDVNRSKASPSSHNHSASISNHLLYESLDEIHKKDEDITIKTMSTSSGSSSANAAEGQAKKMDFTTTAETKDVSKDDVEISFSEILANNEVTTELTGTPEINGEPMVEDNIGDAVVEASMLDHQQVMRVGVEATILVNHGFDLEASLVPDDHSDAITSTDLTTEIKQSEASQIPKNSVVPDVLNSNISNSNDDQVFTSEEVLQVHNLNASTELEFSAYVSESTSNPDKCRECESKLDTIHEVSFTELGEETLGLLMEDNPTLVDLKGAGNIKGSSVQLEMQDTPEAGFLGNDITGVSADFESSLQSRMEASDHVMILQTSPNMDDVERDPKPEEVPVRLRTRKSSREDKERERSQLDSMVLLIMKLDQLDQEIEDALSSAPSPKDTPTAKRHFISEVDLVSLDGDGSLSGSLRSLNAPHHQSSSSLCSVRNRTSVALSEKDRAELEAKEACTWLRAAGFPQYAQLYEDAQFPIQISSVTRDHDFLDRDAIEALCRRLNTLNKCAMMKLEITPQRKQSEDSDEDEPCAISGRWTFQRDSKRWSRLDQLDLDVFTSPAGDAVSAPTFLSSQDQRLPGGHLLRERVSASAESVLTDLSEQPEVGSLHSAGSGGHGGSRSITVPSSPANTNSNVPTASTTRASSVASVCSSGTSGANEDSLSEGIPSPLEHGNFAFDARTFSGSNGDSKSTRSRAKSFLKRMESLRLRSSSMSSKRKKKGVVNNGRLEISGPVLKEGLDEDKLRQLNCVDISTLEHTGTHNRSISYSTQTSSGSTGSSHSETSSGSAVSTPSPITRARSHSTAAGSIKRVGMYLEGFDPFSLVQENENLEIRNFGRKPEPSMTTENNLRNRNRTDEKQVEHKRIDEESGVIYFYLPDGHKPGTFPKSLADGDPFQRSDGRLHRRSSTSLDSRLSFYDNVPFPKMADEEEDEPEGEDEEEEPKMEDVLERVTGLQRLVSTWTESGAGEEEDEEEEGDSDSALDSASPCPSSPLQNRLMETENGSDQESTGNPLGEQDDTASARERRDSGVGASLTRTNRPQKLRWPSFQNSHRPSVSSSTLQLDCQSVLQMNLLQKYSLLKLTALLEKHTPTNKHGFSWAVPKFMKRMKVRDSKERSVFGVPLQVNVQRSGQPLPQGIQQAMRYLRNHGLDQVGLFRKSGVKSRIQALRQMNESCGTEGGGVSYEGQSAYDVADMLKQYFRDLPEPLLTSKLSDTFLQIYQFIPVEQRLQAVRAAVCLLPDESRDALHTLLCFLSDVAANVSENQMTCTNLAVCLAPSLFHLNTARRDASSPRVMSRKNPLGKPDQRDLNENLAATHGLTHMIQECRKLFQMPEELSRCRNSYIEQALVPPRMEDLLDDSHSYRSLVKESTDALLKEAKEKFKGYDTCSTPEHAELAYKKVHDGWSLRQWKVCVDVAAGADEVLQRIVREQDRWDEDLLESRVIETLNNNTDIYQYIRNNMAPKPATDYVVLRSWVTDLPKGACACVCVSVEHEAAPVLGVRANVMTSRYLIEPTGTNKSRVTHISRIDRRGRCPEWYNKLYGHLCVSELVRIRDSFTCPLDK</sequence>
<feature type="compositionally biased region" description="Low complexity" evidence="21">
    <location>
        <begin position="872"/>
        <end position="901"/>
    </location>
</feature>
<dbReference type="CTD" id="10395"/>
<evidence type="ECO:0000256" key="4">
    <source>
        <dbReference type="ARBA" id="ARBA00004502"/>
    </source>
</evidence>
<comment type="subunit">
    <text evidence="17">Interacts with EF1A1, facilitates EF1A1 distribution to the membrane periphery and ruffles upon growth factor stimulation and suppresses cell migration. Interacts with tensin TNS1 (via N-terminus); the interaction is decreased by phosphorylation of TNS1. Interacts with TNS3 and PTEN; in resting cells, interacts with TNS3 (via C2 tensin-type domain) but, following growth factor stimulation, TNS3 and PTEN are phosphorylated which leads to weakened interaction with TNS3 and enhanced interaction with PTEN. Interacts (via C-terminus) with tensin TNS4 (via SH2 domain); the interaction is independent of tyrosine phosphorylation of DLC1.</text>
</comment>
<dbReference type="InterPro" id="IPR001660">
    <property type="entry name" value="SAM"/>
</dbReference>
<dbReference type="Gene3D" id="1.10.287.2070">
    <property type="match status" value="1"/>
</dbReference>
<dbReference type="Pfam" id="PF01852">
    <property type="entry name" value="START"/>
    <property type="match status" value="1"/>
</dbReference>
<evidence type="ECO:0000256" key="21">
    <source>
        <dbReference type="SAM" id="MobiDB-lite"/>
    </source>
</evidence>
<feature type="region of interest" description="Disordered" evidence="21">
    <location>
        <begin position="1064"/>
        <end position="1165"/>
    </location>
</feature>
<feature type="compositionally biased region" description="Basic and acidic residues" evidence="21">
    <location>
        <begin position="961"/>
        <end position="971"/>
    </location>
</feature>
<feature type="compositionally biased region" description="Polar residues" evidence="21">
    <location>
        <begin position="1155"/>
        <end position="1165"/>
    </location>
</feature>
<feature type="domain" description="START" evidence="23">
    <location>
        <begin position="1530"/>
        <end position="1646"/>
    </location>
</feature>
<keyword evidence="13" id="KW-0472">Membrane</keyword>
<evidence type="ECO:0000256" key="13">
    <source>
        <dbReference type="ARBA" id="ARBA00023136"/>
    </source>
</evidence>
<dbReference type="FunFam" id="3.30.530.20:FF:000009">
    <property type="entry name" value="StAR related lipid transfer domain containing 13"/>
    <property type="match status" value="1"/>
</dbReference>
<dbReference type="GO" id="GO:0031966">
    <property type="term" value="C:mitochondrial membrane"/>
    <property type="evidence" value="ECO:0007669"/>
    <property type="project" value="UniProtKB-SubCell"/>
</dbReference>
<dbReference type="PANTHER" id="PTHR12659">
    <property type="entry name" value="RHO-TYPE GTPASE ACTIVATING PROTEIN"/>
    <property type="match status" value="1"/>
</dbReference>
<accession>A0A9F7TI12</accession>
<evidence type="ECO:0000259" key="23">
    <source>
        <dbReference type="PROSITE" id="PS50848"/>
    </source>
</evidence>
<evidence type="ECO:0000256" key="10">
    <source>
        <dbReference type="ARBA" id="ARBA00022949"/>
    </source>
</evidence>
<dbReference type="GO" id="GO:0005096">
    <property type="term" value="F:GTPase activator activity"/>
    <property type="evidence" value="ECO:0007669"/>
    <property type="project" value="UniProtKB-KW"/>
</dbReference>
<dbReference type="InterPro" id="IPR002913">
    <property type="entry name" value="START_lipid-bd_dom"/>
</dbReference>
<feature type="region of interest" description="Disordered" evidence="21">
    <location>
        <begin position="708"/>
        <end position="752"/>
    </location>
</feature>
<dbReference type="InterPro" id="IPR008936">
    <property type="entry name" value="Rho_GTPase_activation_prot"/>
</dbReference>
<evidence type="ECO:0000256" key="20">
    <source>
        <dbReference type="ARBA" id="ARBA00076865"/>
    </source>
</evidence>
<feature type="region of interest" description="Disordered" evidence="21">
    <location>
        <begin position="155"/>
        <end position="174"/>
    </location>
</feature>
<evidence type="ECO:0000256" key="1">
    <source>
        <dbReference type="ARBA" id="ARBA00004246"/>
    </source>
</evidence>
<evidence type="ECO:0000256" key="6">
    <source>
        <dbReference type="ARBA" id="ARBA00022468"/>
    </source>
</evidence>
<evidence type="ECO:0000256" key="14">
    <source>
        <dbReference type="ARBA" id="ARBA00030542"/>
    </source>
</evidence>
<feature type="compositionally biased region" description="Polar residues" evidence="21">
    <location>
        <begin position="1109"/>
        <end position="1119"/>
    </location>
</feature>
<dbReference type="GO" id="GO:0008289">
    <property type="term" value="F:lipid binding"/>
    <property type="evidence" value="ECO:0007669"/>
    <property type="project" value="InterPro"/>
</dbReference>
<reference evidence="25" key="2">
    <citation type="submission" date="2025-08" db="UniProtKB">
        <authorList>
            <consortium name="RefSeq"/>
        </authorList>
    </citation>
    <scope>IDENTIFICATION</scope>
    <source>
        <tissue evidence="25">Blood</tissue>
    </source>
</reference>
<dbReference type="FunFam" id="1.10.287.2070:FF:000001">
    <property type="entry name" value="StAR-related lipid transfer domain-containing 13"/>
    <property type="match status" value="1"/>
</dbReference>
<dbReference type="SMART" id="SM00234">
    <property type="entry name" value="START"/>
    <property type="match status" value="1"/>
</dbReference>
<dbReference type="GO" id="GO:0007165">
    <property type="term" value="P:signal transduction"/>
    <property type="evidence" value="ECO:0007669"/>
    <property type="project" value="InterPro"/>
</dbReference>
<feature type="region of interest" description="Disordered" evidence="21">
    <location>
        <begin position="433"/>
        <end position="467"/>
    </location>
</feature>
<evidence type="ECO:0000256" key="3">
    <source>
        <dbReference type="ARBA" id="ARBA00004496"/>
    </source>
</evidence>